<gene>
    <name evidence="1" type="ORF">B0H17DRAFT_138287</name>
</gene>
<keyword evidence="2" id="KW-1185">Reference proteome</keyword>
<proteinExistence type="predicted"/>
<dbReference type="EMBL" id="JARKIE010000015">
    <property type="protein sequence ID" value="KAJ7702258.1"/>
    <property type="molecule type" value="Genomic_DNA"/>
</dbReference>
<sequence length="225" mass="24929">MSVDIVKSLSAESGDTHYGEPSSCKLFASAWANTEDGRRDFESQFKIQNVTNYGETLTNALGEPLSTLIRFRWPSKKWLRAKRNELFAVVTDITLYNQSRGSEAVDVPATRGIQSTYIAEICERIDEYSIDEAETLTDEDVSAEEESGQPIDEGSEAALSSNFSALEAICVEVGKLRARPTPANESHWVPIVDQLITLAAQNFAWAFPDFVRGWVFGPVSHTVNT</sequence>
<reference evidence="1" key="1">
    <citation type="submission" date="2023-03" db="EMBL/GenBank/DDBJ databases">
        <title>Massive genome expansion in bonnet fungi (Mycena s.s.) driven by repeated elements and novel gene families across ecological guilds.</title>
        <authorList>
            <consortium name="Lawrence Berkeley National Laboratory"/>
            <person name="Harder C.B."/>
            <person name="Miyauchi S."/>
            <person name="Viragh M."/>
            <person name="Kuo A."/>
            <person name="Thoen E."/>
            <person name="Andreopoulos B."/>
            <person name="Lu D."/>
            <person name="Skrede I."/>
            <person name="Drula E."/>
            <person name="Henrissat B."/>
            <person name="Morin E."/>
            <person name="Kohler A."/>
            <person name="Barry K."/>
            <person name="LaButti K."/>
            <person name="Morin E."/>
            <person name="Salamov A."/>
            <person name="Lipzen A."/>
            <person name="Mereny Z."/>
            <person name="Hegedus B."/>
            <person name="Baldrian P."/>
            <person name="Stursova M."/>
            <person name="Weitz H."/>
            <person name="Taylor A."/>
            <person name="Grigoriev I.V."/>
            <person name="Nagy L.G."/>
            <person name="Martin F."/>
            <person name="Kauserud H."/>
        </authorList>
    </citation>
    <scope>NUCLEOTIDE SEQUENCE</scope>
    <source>
        <strain evidence="1">CBHHK067</strain>
    </source>
</reference>
<dbReference type="AlphaFoldDB" id="A0AAD7GMZ4"/>
<comment type="caution">
    <text evidence="1">The sequence shown here is derived from an EMBL/GenBank/DDBJ whole genome shotgun (WGS) entry which is preliminary data.</text>
</comment>
<protein>
    <submittedName>
        <fullName evidence="1">Uncharacterized protein</fullName>
    </submittedName>
</protein>
<accession>A0AAD7GMZ4</accession>
<organism evidence="1 2">
    <name type="scientific">Mycena rosella</name>
    <name type="common">Pink bonnet</name>
    <name type="synonym">Agaricus rosellus</name>
    <dbReference type="NCBI Taxonomy" id="1033263"/>
    <lineage>
        <taxon>Eukaryota</taxon>
        <taxon>Fungi</taxon>
        <taxon>Dikarya</taxon>
        <taxon>Basidiomycota</taxon>
        <taxon>Agaricomycotina</taxon>
        <taxon>Agaricomycetes</taxon>
        <taxon>Agaricomycetidae</taxon>
        <taxon>Agaricales</taxon>
        <taxon>Marasmiineae</taxon>
        <taxon>Mycenaceae</taxon>
        <taxon>Mycena</taxon>
    </lineage>
</organism>
<name>A0AAD7GMZ4_MYCRO</name>
<evidence type="ECO:0000313" key="2">
    <source>
        <dbReference type="Proteomes" id="UP001221757"/>
    </source>
</evidence>
<evidence type="ECO:0000313" key="1">
    <source>
        <dbReference type="EMBL" id="KAJ7702258.1"/>
    </source>
</evidence>
<dbReference type="Proteomes" id="UP001221757">
    <property type="component" value="Unassembled WGS sequence"/>
</dbReference>